<dbReference type="Gene3D" id="6.10.250.690">
    <property type="match status" value="1"/>
</dbReference>
<gene>
    <name evidence="10" type="ORF">KTA_28460</name>
</gene>
<evidence type="ECO:0000256" key="3">
    <source>
        <dbReference type="ARBA" id="ARBA00023015"/>
    </source>
</evidence>
<dbReference type="AlphaFoldDB" id="A0A455T283"/>
<evidence type="ECO:0000256" key="6">
    <source>
        <dbReference type="PROSITE-ProRule" id="PRU00169"/>
    </source>
</evidence>
<dbReference type="GO" id="GO:0005829">
    <property type="term" value="C:cytosol"/>
    <property type="evidence" value="ECO:0007669"/>
    <property type="project" value="TreeGrafter"/>
</dbReference>
<evidence type="ECO:0000256" key="4">
    <source>
        <dbReference type="ARBA" id="ARBA00023125"/>
    </source>
</evidence>
<dbReference type="PROSITE" id="PS51755">
    <property type="entry name" value="OMPR_PHOB"/>
    <property type="match status" value="1"/>
</dbReference>
<dbReference type="SUPFAM" id="SSF46894">
    <property type="entry name" value="C-terminal effector domain of the bipartite response regulators"/>
    <property type="match status" value="1"/>
</dbReference>
<dbReference type="SMART" id="SM00862">
    <property type="entry name" value="Trans_reg_C"/>
    <property type="match status" value="1"/>
</dbReference>
<dbReference type="Pfam" id="PF00486">
    <property type="entry name" value="Trans_reg_C"/>
    <property type="match status" value="1"/>
</dbReference>
<dbReference type="Gene3D" id="1.10.10.10">
    <property type="entry name" value="Winged helix-like DNA-binding domain superfamily/Winged helix DNA-binding domain"/>
    <property type="match status" value="1"/>
</dbReference>
<dbReference type="PROSITE" id="PS50110">
    <property type="entry name" value="RESPONSE_REGULATORY"/>
    <property type="match status" value="1"/>
</dbReference>
<dbReference type="InterPro" id="IPR039420">
    <property type="entry name" value="WalR-like"/>
</dbReference>
<evidence type="ECO:0000256" key="2">
    <source>
        <dbReference type="ARBA" id="ARBA00023012"/>
    </source>
</evidence>
<dbReference type="GO" id="GO:0006355">
    <property type="term" value="P:regulation of DNA-templated transcription"/>
    <property type="evidence" value="ECO:0007669"/>
    <property type="project" value="InterPro"/>
</dbReference>
<evidence type="ECO:0000259" key="9">
    <source>
        <dbReference type="PROSITE" id="PS51755"/>
    </source>
</evidence>
<dbReference type="InterPro" id="IPR001867">
    <property type="entry name" value="OmpR/PhoB-type_DNA-bd"/>
</dbReference>
<keyword evidence="4 7" id="KW-0238">DNA-binding</keyword>
<keyword evidence="2" id="KW-0902">Two-component regulatory system</keyword>
<evidence type="ECO:0000313" key="10">
    <source>
        <dbReference type="EMBL" id="BBH94647.1"/>
    </source>
</evidence>
<keyword evidence="1 6" id="KW-0597">Phosphoprotein</keyword>
<dbReference type="CDD" id="cd00383">
    <property type="entry name" value="trans_reg_C"/>
    <property type="match status" value="1"/>
</dbReference>
<sequence>MLLAWRGMQGGMACGYRLGDFFRSFASIAMRPNSMPILPGHEAARSLALDCGPSSVPAVEHYVLKRGRTVYILVVDDSQFTTALVQFALKQEGYEVEVTDNPRGAMQMIQKREPDLLILDIAMPYQSGFEFTARLRAEGYDIPLIFMTAQDSMESKLKGFHIGADDYICKPFDHQELVARVHAVLRRIKRSKRNEGHSIRVGPIELFPAELQVVINDRVKVSLTRTEMQVLRVLMSCPDQVVSRDQLLSSVWNDNENNSNIVDVYIGRLRKKLEPDAAHPRHIISVRRIGYKFVSK</sequence>
<evidence type="ECO:0000256" key="1">
    <source>
        <dbReference type="ARBA" id="ARBA00022553"/>
    </source>
</evidence>
<dbReference type="GO" id="GO:0032993">
    <property type="term" value="C:protein-DNA complex"/>
    <property type="evidence" value="ECO:0007669"/>
    <property type="project" value="TreeGrafter"/>
</dbReference>
<evidence type="ECO:0000259" key="8">
    <source>
        <dbReference type="PROSITE" id="PS50110"/>
    </source>
</evidence>
<dbReference type="PANTHER" id="PTHR48111:SF1">
    <property type="entry name" value="TWO-COMPONENT RESPONSE REGULATOR ORR33"/>
    <property type="match status" value="1"/>
</dbReference>
<proteinExistence type="predicted"/>
<protein>
    <submittedName>
        <fullName evidence="10">DNA-binding response regulator</fullName>
    </submittedName>
</protein>
<reference evidence="10" key="1">
    <citation type="submission" date="2018-12" db="EMBL/GenBank/DDBJ databases">
        <title>Novel natural products biosynthetic potential of the class Ktedonobacteria.</title>
        <authorList>
            <person name="Zheng Y."/>
            <person name="Saitou A."/>
            <person name="Wang C.M."/>
            <person name="Toyoda A."/>
            <person name="Minakuchi Y."/>
            <person name="Sekiguchi Y."/>
            <person name="Ueda K."/>
            <person name="Takano H."/>
            <person name="Sakai Y."/>
            <person name="Yokota A."/>
            <person name="Yabe S."/>
        </authorList>
    </citation>
    <scope>NUCLEOTIDE SEQUENCE</scope>
    <source>
        <strain evidence="10">A3-2</strain>
    </source>
</reference>
<organism evidence="10">
    <name type="scientific">Thermogemmatispora argillosa</name>
    <dbReference type="NCBI Taxonomy" id="2045280"/>
    <lineage>
        <taxon>Bacteria</taxon>
        <taxon>Bacillati</taxon>
        <taxon>Chloroflexota</taxon>
        <taxon>Ktedonobacteria</taxon>
        <taxon>Thermogemmatisporales</taxon>
        <taxon>Thermogemmatisporaceae</taxon>
        <taxon>Thermogemmatispora</taxon>
    </lineage>
</organism>
<dbReference type="EMBL" id="AP019377">
    <property type="protein sequence ID" value="BBH94647.1"/>
    <property type="molecule type" value="Genomic_DNA"/>
</dbReference>
<feature type="domain" description="OmpR/PhoB-type" evidence="9">
    <location>
        <begin position="196"/>
        <end position="295"/>
    </location>
</feature>
<dbReference type="SUPFAM" id="SSF52172">
    <property type="entry name" value="CheY-like"/>
    <property type="match status" value="1"/>
</dbReference>
<dbReference type="SMART" id="SM00448">
    <property type="entry name" value="REC"/>
    <property type="match status" value="1"/>
</dbReference>
<dbReference type="GO" id="GO:0000976">
    <property type="term" value="F:transcription cis-regulatory region binding"/>
    <property type="evidence" value="ECO:0007669"/>
    <property type="project" value="TreeGrafter"/>
</dbReference>
<dbReference type="InterPro" id="IPR001789">
    <property type="entry name" value="Sig_transdc_resp-reg_receiver"/>
</dbReference>
<dbReference type="CDD" id="cd17574">
    <property type="entry name" value="REC_OmpR"/>
    <property type="match status" value="1"/>
</dbReference>
<dbReference type="Gene3D" id="3.40.50.2300">
    <property type="match status" value="1"/>
</dbReference>
<dbReference type="GO" id="GO:0000156">
    <property type="term" value="F:phosphorelay response regulator activity"/>
    <property type="evidence" value="ECO:0007669"/>
    <property type="project" value="TreeGrafter"/>
</dbReference>
<feature type="DNA-binding region" description="OmpR/PhoB-type" evidence="7">
    <location>
        <begin position="196"/>
        <end position="295"/>
    </location>
</feature>
<dbReference type="InterPro" id="IPR036388">
    <property type="entry name" value="WH-like_DNA-bd_sf"/>
</dbReference>
<dbReference type="Pfam" id="PF00072">
    <property type="entry name" value="Response_reg"/>
    <property type="match status" value="1"/>
</dbReference>
<feature type="modified residue" description="4-aspartylphosphate" evidence="6">
    <location>
        <position position="120"/>
    </location>
</feature>
<evidence type="ECO:0000256" key="5">
    <source>
        <dbReference type="ARBA" id="ARBA00023163"/>
    </source>
</evidence>
<evidence type="ECO:0000256" key="7">
    <source>
        <dbReference type="PROSITE-ProRule" id="PRU01091"/>
    </source>
</evidence>
<dbReference type="PANTHER" id="PTHR48111">
    <property type="entry name" value="REGULATOR OF RPOS"/>
    <property type="match status" value="1"/>
</dbReference>
<name>A0A455T283_9CHLR</name>
<dbReference type="InterPro" id="IPR016032">
    <property type="entry name" value="Sig_transdc_resp-reg_C-effctor"/>
</dbReference>
<feature type="domain" description="Response regulatory" evidence="8">
    <location>
        <begin position="71"/>
        <end position="185"/>
    </location>
</feature>
<keyword evidence="3" id="KW-0805">Transcription regulation</keyword>
<accession>A0A455T283</accession>
<keyword evidence="5" id="KW-0804">Transcription</keyword>
<dbReference type="InterPro" id="IPR011006">
    <property type="entry name" value="CheY-like_superfamily"/>
</dbReference>